<organism evidence="3 4">
    <name type="scientific">Octopus vulgaris</name>
    <name type="common">Common octopus</name>
    <dbReference type="NCBI Taxonomy" id="6645"/>
    <lineage>
        <taxon>Eukaryota</taxon>
        <taxon>Metazoa</taxon>
        <taxon>Spiralia</taxon>
        <taxon>Lophotrochozoa</taxon>
        <taxon>Mollusca</taxon>
        <taxon>Cephalopoda</taxon>
        <taxon>Coleoidea</taxon>
        <taxon>Octopodiformes</taxon>
        <taxon>Octopoda</taxon>
        <taxon>Incirrata</taxon>
        <taxon>Octopodidae</taxon>
        <taxon>Octopus</taxon>
    </lineage>
</organism>
<dbReference type="GO" id="GO:0090263">
    <property type="term" value="P:positive regulation of canonical Wnt signaling pathway"/>
    <property type="evidence" value="ECO:0007669"/>
    <property type="project" value="TreeGrafter"/>
</dbReference>
<dbReference type="Pfam" id="PF00658">
    <property type="entry name" value="MLLE"/>
    <property type="match status" value="3"/>
</dbReference>
<keyword evidence="4" id="KW-1185">Reference proteome</keyword>
<dbReference type="GO" id="GO:0034450">
    <property type="term" value="F:ubiquitin-ubiquitin ligase activity"/>
    <property type="evidence" value="ECO:0007669"/>
    <property type="project" value="TreeGrafter"/>
</dbReference>
<name>A0AA36FLK4_OCTVU</name>
<dbReference type="SUPFAM" id="SSF63570">
    <property type="entry name" value="PABC (PABP) domain"/>
    <property type="match status" value="3"/>
</dbReference>
<dbReference type="SMART" id="SM00517">
    <property type="entry name" value="PolyA"/>
    <property type="match status" value="2"/>
</dbReference>
<dbReference type="Gene3D" id="1.10.1900.10">
    <property type="entry name" value="c-terminal domain of poly(a) binding protein"/>
    <property type="match status" value="3"/>
</dbReference>
<dbReference type="InterPro" id="IPR036053">
    <property type="entry name" value="PABP-dom"/>
</dbReference>
<dbReference type="GO" id="GO:0003723">
    <property type="term" value="F:RNA binding"/>
    <property type="evidence" value="ECO:0007669"/>
    <property type="project" value="InterPro"/>
</dbReference>
<dbReference type="AlphaFoldDB" id="A0AA36FLK4"/>
<dbReference type="PANTHER" id="PTHR46276:SF1">
    <property type="entry name" value="E3 UBIQUITIN-PROTEIN LIGASE UBR5"/>
    <property type="match status" value="1"/>
</dbReference>
<dbReference type="GO" id="GO:0005634">
    <property type="term" value="C:nucleus"/>
    <property type="evidence" value="ECO:0007669"/>
    <property type="project" value="TreeGrafter"/>
</dbReference>
<keyword evidence="1" id="KW-0175">Coiled coil</keyword>
<feature type="domain" description="PABC" evidence="2">
    <location>
        <begin position="6"/>
        <end position="75"/>
    </location>
</feature>
<dbReference type="InterPro" id="IPR002004">
    <property type="entry name" value="PABP_HYD_C"/>
</dbReference>
<feature type="domain" description="PABC" evidence="2">
    <location>
        <begin position="167"/>
        <end position="234"/>
    </location>
</feature>
<protein>
    <submittedName>
        <fullName evidence="3">Polyadenylate-binding B-like isoform X2</fullName>
    </submittedName>
</protein>
<dbReference type="EMBL" id="OX597834">
    <property type="protein sequence ID" value="CAI9738398.1"/>
    <property type="molecule type" value="Genomic_DNA"/>
</dbReference>
<proteinExistence type="predicted"/>
<evidence type="ECO:0000313" key="3">
    <source>
        <dbReference type="EMBL" id="CAI9738398.1"/>
    </source>
</evidence>
<evidence type="ECO:0000256" key="1">
    <source>
        <dbReference type="SAM" id="Coils"/>
    </source>
</evidence>
<dbReference type="GO" id="GO:0000209">
    <property type="term" value="P:protein polyubiquitination"/>
    <property type="evidence" value="ECO:0007669"/>
    <property type="project" value="TreeGrafter"/>
</dbReference>
<dbReference type="PANTHER" id="PTHR46276">
    <property type="entry name" value="E3 UBIQUITIN-PROTEIN LIGASE UBR5"/>
    <property type="match status" value="1"/>
</dbReference>
<feature type="coiled-coil region" evidence="1">
    <location>
        <begin position="207"/>
        <end position="234"/>
    </location>
</feature>
<gene>
    <name evidence="3" type="ORF">OCTVUL_1B028239</name>
</gene>
<reference evidence="3" key="1">
    <citation type="submission" date="2023-08" db="EMBL/GenBank/DDBJ databases">
        <authorList>
            <person name="Alioto T."/>
            <person name="Alioto T."/>
            <person name="Gomez Garrido J."/>
        </authorList>
    </citation>
    <scope>NUCLEOTIDE SEQUENCE</scope>
</reference>
<evidence type="ECO:0000313" key="4">
    <source>
        <dbReference type="Proteomes" id="UP001162480"/>
    </source>
</evidence>
<sequence length="264" mass="29570">MGEEKTPKQQLLMTTLESLGNHLHSQITTRFPQLTYSLVSKITGILLECGEKEVLAMLQNGPKLQMRISQVLRTLYTDQPSHSQITSPQPIDNSVEWTDEDSEKLFDKVATIEPVHCAKITGMLLEGDKNFLRQSLINEDLLKSAICKARLTYLQSIGLISSSACDTEIKEENCLDDKGDAIYSQVTMWFSPKLAEKITGMLLEMPSEELSLTVNNLKVLKNRAEEAYVALKNSGHLTINLKTSNICKMNRNITIGMELPARVN</sequence>
<accession>A0AA36FLK4</accession>
<dbReference type="GO" id="GO:0005737">
    <property type="term" value="C:cytoplasm"/>
    <property type="evidence" value="ECO:0007669"/>
    <property type="project" value="TreeGrafter"/>
</dbReference>
<dbReference type="Proteomes" id="UP001162480">
    <property type="component" value="Chromosome 21"/>
</dbReference>
<evidence type="ECO:0000259" key="2">
    <source>
        <dbReference type="SMART" id="SM00517"/>
    </source>
</evidence>